<evidence type="ECO:0000256" key="1">
    <source>
        <dbReference type="ARBA" id="ARBA00023015"/>
    </source>
</evidence>
<dbReference type="PANTHER" id="PTHR47506:SF1">
    <property type="entry name" value="HTH-TYPE TRANSCRIPTIONAL REGULATOR YJDC"/>
    <property type="match status" value="1"/>
</dbReference>
<dbReference type="PRINTS" id="PR00455">
    <property type="entry name" value="HTHTETR"/>
</dbReference>
<keyword evidence="7" id="KW-1185">Reference proteome</keyword>
<dbReference type="EMBL" id="JAGKSP010000002">
    <property type="protein sequence ID" value="MBP3962924.1"/>
    <property type="molecule type" value="Genomic_DNA"/>
</dbReference>
<dbReference type="InterPro" id="IPR009057">
    <property type="entry name" value="Homeodomain-like_sf"/>
</dbReference>
<dbReference type="PANTHER" id="PTHR47506">
    <property type="entry name" value="TRANSCRIPTIONAL REGULATORY PROTEIN"/>
    <property type="match status" value="1"/>
</dbReference>
<keyword evidence="1" id="KW-0805">Transcription regulation</keyword>
<dbReference type="Proteomes" id="UP000673394">
    <property type="component" value="Unassembled WGS sequence"/>
</dbReference>
<dbReference type="Pfam" id="PF00440">
    <property type="entry name" value="TetR_N"/>
    <property type="match status" value="1"/>
</dbReference>
<gene>
    <name evidence="6" type="ORF">I8J30_09450</name>
</gene>
<dbReference type="SUPFAM" id="SSF46689">
    <property type="entry name" value="Homeodomain-like"/>
    <property type="match status" value="1"/>
</dbReference>
<evidence type="ECO:0000256" key="4">
    <source>
        <dbReference type="PROSITE-ProRule" id="PRU00335"/>
    </source>
</evidence>
<accession>A0ABS5CAA4</accession>
<reference evidence="6 7" key="1">
    <citation type="submission" date="2021-04" db="EMBL/GenBank/DDBJ databases">
        <title>Paenibacillus sp. DLE-14 whole genome sequence.</title>
        <authorList>
            <person name="Ham Y.J."/>
        </authorList>
    </citation>
    <scope>NUCLEOTIDE SEQUENCE [LARGE SCALE GENOMIC DNA]</scope>
    <source>
        <strain evidence="6 7">DLE-14</strain>
    </source>
</reference>
<dbReference type="InterPro" id="IPR001647">
    <property type="entry name" value="HTH_TetR"/>
</dbReference>
<proteinExistence type="predicted"/>
<evidence type="ECO:0000256" key="2">
    <source>
        <dbReference type="ARBA" id="ARBA00023125"/>
    </source>
</evidence>
<evidence type="ECO:0000256" key="3">
    <source>
        <dbReference type="ARBA" id="ARBA00023163"/>
    </source>
</evidence>
<name>A0ABS5CAA4_9BACL</name>
<feature type="domain" description="HTH tetR-type" evidence="5">
    <location>
        <begin position="4"/>
        <end position="64"/>
    </location>
</feature>
<sequence>METAKRKEQLLHLAESLIRQKGYTAFSYDDLSKHLGISKASIHYHFVKKEDLGLAVQEQIYQRLADFSSKMQQSEDSVEAKFVQFCNLQSEQLADNEICPISALQADFELLPETMRQKTQELSQFELSVMHDVINSKVPESRDKSGFCPIALAVLSAIKGSIQYRRVRGGDSLTETWKGLSRLLINH</sequence>
<evidence type="ECO:0000313" key="7">
    <source>
        <dbReference type="Proteomes" id="UP000673394"/>
    </source>
</evidence>
<keyword evidence="2 4" id="KW-0238">DNA-binding</keyword>
<evidence type="ECO:0000259" key="5">
    <source>
        <dbReference type="PROSITE" id="PS50977"/>
    </source>
</evidence>
<feature type="DNA-binding region" description="H-T-H motif" evidence="4">
    <location>
        <begin position="27"/>
        <end position="46"/>
    </location>
</feature>
<protein>
    <submittedName>
        <fullName evidence="6">TetR/AcrR family transcriptional regulator</fullName>
    </submittedName>
</protein>
<evidence type="ECO:0000313" key="6">
    <source>
        <dbReference type="EMBL" id="MBP3962924.1"/>
    </source>
</evidence>
<dbReference type="PROSITE" id="PS50977">
    <property type="entry name" value="HTH_TETR_2"/>
    <property type="match status" value="1"/>
</dbReference>
<organism evidence="6 7">
    <name type="scientific">Paenibacillus lignilyticus</name>
    <dbReference type="NCBI Taxonomy" id="1172615"/>
    <lineage>
        <taxon>Bacteria</taxon>
        <taxon>Bacillati</taxon>
        <taxon>Bacillota</taxon>
        <taxon>Bacilli</taxon>
        <taxon>Bacillales</taxon>
        <taxon>Paenibacillaceae</taxon>
        <taxon>Paenibacillus</taxon>
    </lineage>
</organism>
<dbReference type="Gene3D" id="1.10.357.10">
    <property type="entry name" value="Tetracycline Repressor, domain 2"/>
    <property type="match status" value="1"/>
</dbReference>
<keyword evidence="3" id="KW-0804">Transcription</keyword>
<comment type="caution">
    <text evidence="6">The sequence shown here is derived from an EMBL/GenBank/DDBJ whole genome shotgun (WGS) entry which is preliminary data.</text>
</comment>
<dbReference type="RefSeq" id="WP_210657470.1">
    <property type="nucleotide sequence ID" value="NZ_JAGKSP010000002.1"/>
</dbReference>